<keyword evidence="4 8" id="KW-0747">Spliceosome</keyword>
<evidence type="ECO:0000256" key="4">
    <source>
        <dbReference type="ARBA" id="ARBA00022728"/>
    </source>
</evidence>
<dbReference type="GO" id="GO:0000349">
    <property type="term" value="P:generation of catalytic spliceosome for first transesterification step"/>
    <property type="evidence" value="ECO:0007669"/>
    <property type="project" value="UniProtKB-UniRule"/>
</dbReference>
<dbReference type="SMR" id="A0AB34PSC2"/>
<dbReference type="InterPro" id="IPR007590">
    <property type="entry name" value="Saf4/Yju2"/>
</dbReference>
<keyword evidence="6" id="KW-0508">mRNA splicing</keyword>
<feature type="binding site" evidence="8">
    <location>
        <position position="46"/>
    </location>
    <ligand>
        <name>Zn(2+)</name>
        <dbReference type="ChEBI" id="CHEBI:29105"/>
    </ligand>
</feature>
<evidence type="ECO:0000256" key="7">
    <source>
        <dbReference type="ARBA" id="ARBA00023242"/>
    </source>
</evidence>
<dbReference type="Proteomes" id="UP000030161">
    <property type="component" value="Unassembled WGS sequence"/>
</dbReference>
<feature type="binding site" evidence="8">
    <location>
        <position position="82"/>
    </location>
    <ligand>
        <name>Zn(2+)</name>
        <dbReference type="ChEBI" id="CHEBI:29105"/>
    </ligand>
</feature>
<protein>
    <recommendedName>
        <fullName evidence="8">Splicing factor YJU2</fullName>
    </recommendedName>
</protein>
<name>A0AB34PSC2_CANAX</name>
<accession>A0AB34PSC2</accession>
<gene>
    <name evidence="10" type="ORF">MG3_02489</name>
</gene>
<organism evidence="10 11">
    <name type="scientific">Candida albicans P78048</name>
    <dbReference type="NCBI Taxonomy" id="1094989"/>
    <lineage>
        <taxon>Eukaryota</taxon>
        <taxon>Fungi</taxon>
        <taxon>Dikarya</taxon>
        <taxon>Ascomycota</taxon>
        <taxon>Saccharomycotina</taxon>
        <taxon>Pichiomycetes</taxon>
        <taxon>Debaryomycetaceae</taxon>
        <taxon>Candida/Lodderomyces clade</taxon>
        <taxon>Candida</taxon>
    </lineage>
</organism>
<dbReference type="InterPro" id="IPR043701">
    <property type="entry name" value="Yju2"/>
</dbReference>
<comment type="function">
    <text evidence="8">Part of the spliceosome which catalyzes two sequential transesterification reactions, first the excision of the non-coding intron from pre-mRNA and then the ligation of the coding exons to form the mature mRNA. Plays a role in stabilizing the structure of the spliceosome catalytic core and docking of the branch helix into the active site, producing 5'-exon and lariat intron-3'-intermediates.</text>
</comment>
<feature type="region of interest" description="Disordered" evidence="9">
    <location>
        <begin position="1"/>
        <end position="26"/>
    </location>
</feature>
<dbReference type="GO" id="GO:0071006">
    <property type="term" value="C:U2-type catalytic step 1 spliceosome"/>
    <property type="evidence" value="ECO:0007669"/>
    <property type="project" value="UniProtKB-UniRule"/>
</dbReference>
<evidence type="ECO:0000256" key="3">
    <source>
        <dbReference type="ARBA" id="ARBA00022723"/>
    </source>
</evidence>
<feature type="binding site" evidence="8">
    <location>
        <position position="79"/>
    </location>
    <ligand>
        <name>Zn(2+)</name>
        <dbReference type="ChEBI" id="CHEBI:29105"/>
    </ligand>
</feature>
<keyword evidence="5 8" id="KW-0862">Zinc</keyword>
<dbReference type="GO" id="GO:0046872">
    <property type="term" value="F:metal ion binding"/>
    <property type="evidence" value="ECO:0007669"/>
    <property type="project" value="UniProtKB-KW"/>
</dbReference>
<comment type="caution">
    <text evidence="10">The sequence shown here is derived from an EMBL/GenBank/DDBJ whole genome shotgun (WGS) entry which is preliminary data.</text>
</comment>
<sequence length="232" mass="27261">MSERKAINKWYPPDYDPSKIPRPKKNANQPIKIRMMAPYSMRCLKCDEYIGARRSFNARKEITNEKYLNIKIIRFYITCPGCNNTITFKTDPKNAGYTPEEGAVRNYEKAKPTETEDDILARLQKEEEEDQKYHLLQAKRKKNPFWNEQTSGMENLEQRLKEQHHHQKLDQQLEAIQARAVNKDLLESKARENLQQSTKPVAKRKLVIPTTIKLPKKPRLARPNPETQNRST</sequence>
<evidence type="ECO:0000256" key="1">
    <source>
        <dbReference type="ARBA" id="ARBA00004123"/>
    </source>
</evidence>
<dbReference type="HAMAP" id="MF_03226">
    <property type="entry name" value="YJU2"/>
    <property type="match status" value="1"/>
</dbReference>
<reference evidence="10 11" key="1">
    <citation type="submission" date="2013-12" db="EMBL/GenBank/DDBJ databases">
        <title>The Genome Sequence of Candida albicans P78048.</title>
        <authorList>
            <consortium name="The Broad Institute Genome Sequencing Platform"/>
            <consortium name="The Broad Institute Genome Sequencing Center for Infectious Disease"/>
            <person name="Cuomo C."/>
            <person name="Bennett R."/>
            <person name="Hirakawa M."/>
            <person name="Noverr M."/>
            <person name="Mitchell A."/>
            <person name="Young S.K."/>
            <person name="Zeng Q."/>
            <person name="Gargeya S."/>
            <person name="Fitzgerald M."/>
            <person name="Abouelleil A."/>
            <person name="Alvarado L."/>
            <person name="Berlin A.M."/>
            <person name="Chapman S.B."/>
            <person name="Dewar J."/>
            <person name="Goldberg J."/>
            <person name="Griggs A."/>
            <person name="Gujja S."/>
            <person name="Hansen M."/>
            <person name="Howarth C."/>
            <person name="Imamovic A."/>
            <person name="Larimer J."/>
            <person name="McCowan C."/>
            <person name="Murphy C."/>
            <person name="Pearson M."/>
            <person name="Priest M."/>
            <person name="Roberts A."/>
            <person name="Saif S."/>
            <person name="Shea T."/>
            <person name="Sykes S."/>
            <person name="Wortman J."/>
            <person name="Nusbaum C."/>
            <person name="Birren B."/>
        </authorList>
    </citation>
    <scope>NUCLEOTIDE SEQUENCE [LARGE SCALE GENOMIC DNA]</scope>
    <source>
        <strain evidence="10 11">P78048</strain>
    </source>
</reference>
<feature type="region of interest" description="Disordered" evidence="9">
    <location>
        <begin position="190"/>
        <end position="232"/>
    </location>
</feature>
<dbReference type="AlphaFoldDB" id="A0AB34PSC2"/>
<evidence type="ECO:0000313" key="10">
    <source>
        <dbReference type="EMBL" id="KGR12412.1"/>
    </source>
</evidence>
<dbReference type="PANTHER" id="PTHR12111:SF1">
    <property type="entry name" value="SPLICING FACTOR YJU2"/>
    <property type="match status" value="1"/>
</dbReference>
<evidence type="ECO:0000256" key="6">
    <source>
        <dbReference type="ARBA" id="ARBA00023187"/>
    </source>
</evidence>
<evidence type="ECO:0000313" key="11">
    <source>
        <dbReference type="Proteomes" id="UP000030161"/>
    </source>
</evidence>
<comment type="subunit">
    <text evidence="8">Component of the spliceosome. Present in the activated B complex, the catalytically activated B* complex which catalyzes the branching, the catalytic step 1 C complex catalyzing the exon ligation, and the postcatalytic P complex containing the ligated exons (mRNA) and the excised lariat intron.</text>
</comment>
<dbReference type="Pfam" id="PF04502">
    <property type="entry name" value="Saf4_Yju2"/>
    <property type="match status" value="1"/>
</dbReference>
<comment type="similarity">
    <text evidence="8">Belongs to the CWC16 family. YJU2 subfamily.</text>
</comment>
<evidence type="ECO:0000256" key="5">
    <source>
        <dbReference type="ARBA" id="ARBA00022833"/>
    </source>
</evidence>
<feature type="binding site" evidence="8">
    <location>
        <position position="43"/>
    </location>
    <ligand>
        <name>Zn(2+)</name>
        <dbReference type="ChEBI" id="CHEBI:29105"/>
    </ligand>
</feature>
<dbReference type="PANTHER" id="PTHR12111">
    <property type="entry name" value="SPLICING FACTOR YJU2"/>
    <property type="match status" value="1"/>
</dbReference>
<keyword evidence="2" id="KW-0507">mRNA processing</keyword>
<keyword evidence="3 8" id="KW-0479">Metal-binding</keyword>
<evidence type="ECO:0000256" key="2">
    <source>
        <dbReference type="ARBA" id="ARBA00022664"/>
    </source>
</evidence>
<evidence type="ECO:0000256" key="9">
    <source>
        <dbReference type="SAM" id="MobiDB-lite"/>
    </source>
</evidence>
<comment type="subcellular location">
    <subcellularLocation>
        <location evidence="1 8">Nucleus</location>
    </subcellularLocation>
</comment>
<proteinExistence type="inferred from homology"/>
<evidence type="ECO:0000256" key="8">
    <source>
        <dbReference type="HAMAP-Rule" id="MF_03226"/>
    </source>
</evidence>
<dbReference type="EMBL" id="AJIX01000015">
    <property type="protein sequence ID" value="KGR12412.1"/>
    <property type="molecule type" value="Genomic_DNA"/>
</dbReference>
<keyword evidence="7 8" id="KW-0539">Nucleus</keyword>